<keyword evidence="1" id="KW-0732">Signal</keyword>
<accession>A0A1C1YWH4</accession>
<gene>
    <name evidence="2" type="ORF">AWJ14_03320</name>
</gene>
<name>A0A1C1YWH4_9HYPH</name>
<comment type="caution">
    <text evidence="2">The sequence shown here is derived from an EMBL/GenBank/DDBJ whole genome shotgun (WGS) entry which is preliminary data.</text>
</comment>
<dbReference type="STRING" id="1480615.AWJ14_03320"/>
<feature type="chain" id="PRO_5008656424" description="Methyl-accepting chemotaxis protein" evidence="1">
    <location>
        <begin position="26"/>
        <end position="195"/>
    </location>
</feature>
<evidence type="ECO:0008006" key="4">
    <source>
        <dbReference type="Google" id="ProtNLM"/>
    </source>
</evidence>
<evidence type="ECO:0000313" key="3">
    <source>
        <dbReference type="Proteomes" id="UP000094795"/>
    </source>
</evidence>
<dbReference type="Proteomes" id="UP000094795">
    <property type="component" value="Unassembled WGS sequence"/>
</dbReference>
<organism evidence="2 3">
    <name type="scientific">Hoeflea olei</name>
    <dbReference type="NCBI Taxonomy" id="1480615"/>
    <lineage>
        <taxon>Bacteria</taxon>
        <taxon>Pseudomonadati</taxon>
        <taxon>Pseudomonadota</taxon>
        <taxon>Alphaproteobacteria</taxon>
        <taxon>Hyphomicrobiales</taxon>
        <taxon>Rhizobiaceae</taxon>
        <taxon>Hoeflea</taxon>
    </lineage>
</organism>
<dbReference type="AlphaFoldDB" id="A0A1C1YWH4"/>
<proteinExistence type="predicted"/>
<dbReference type="EMBL" id="LQZT01000012">
    <property type="protein sequence ID" value="OCW57837.1"/>
    <property type="molecule type" value="Genomic_DNA"/>
</dbReference>
<dbReference type="RefSeq" id="WP_066178118.1">
    <property type="nucleotide sequence ID" value="NZ_LQZT01000012.1"/>
</dbReference>
<sequence length="195" mass="20812">MKSKLAMSILVAVGLSALAPAAAMAAGVHVAPVKKFVRENVEPWLADPTIIGAVKEQNAKTASLDGAAIDKLDREWRAQATAIKRPFVDEVLSRPVSKFLKGKQEASKGRITEIFLMDAKGLNVGQSEVTSDYWQGDEAAWQRSFGDGPGAFFVDTVKTDDSTRTRQSQASLTIVDPASGQAIGAITIGINLDKL</sequence>
<keyword evidence="3" id="KW-1185">Reference proteome</keyword>
<protein>
    <recommendedName>
        <fullName evidence="4">Methyl-accepting chemotaxis protein</fullName>
    </recommendedName>
</protein>
<evidence type="ECO:0000313" key="2">
    <source>
        <dbReference type="EMBL" id="OCW57837.1"/>
    </source>
</evidence>
<reference evidence="2 3" key="1">
    <citation type="submission" date="2015-12" db="EMBL/GenBank/DDBJ databases">
        <authorList>
            <person name="Shamseldin A."/>
            <person name="Moawad H."/>
            <person name="Abd El-Rahim W.M."/>
            <person name="Sadowsky M.J."/>
        </authorList>
    </citation>
    <scope>NUCLEOTIDE SEQUENCE [LARGE SCALE GENOMIC DNA]</scope>
    <source>
        <strain evidence="2 3">JC234</strain>
    </source>
</reference>
<feature type="signal peptide" evidence="1">
    <location>
        <begin position="1"/>
        <end position="25"/>
    </location>
</feature>
<evidence type="ECO:0000256" key="1">
    <source>
        <dbReference type="SAM" id="SignalP"/>
    </source>
</evidence>
<dbReference type="OrthoDB" id="195732at2"/>